<dbReference type="Proteomes" id="UP001271007">
    <property type="component" value="Unassembled WGS sequence"/>
</dbReference>
<protein>
    <recommendedName>
        <fullName evidence="8">Transcriptional adapter 2</fullName>
    </recommendedName>
</protein>
<dbReference type="SMART" id="SM00291">
    <property type="entry name" value="ZnF_ZZ"/>
    <property type="match status" value="1"/>
</dbReference>
<comment type="subcellular location">
    <subcellularLocation>
        <location evidence="1 8">Nucleus</location>
    </subcellularLocation>
</comment>
<sequence>MGLITKAKGAPKSDSSSSGGGVKYICNVCSQDVTATVRIRCASKQCPDYDLCVDCFSKGEANLHHDPRTHSFQVIEPHSIPIFDEGWGADEELLLLEGAEQYGLGSWADIADHIGGFREKDEVRDHYVKTYIESARFPLPERASPGDKRLSDDVPREEFQARKKRRIDTRKEAIAEAQNVVPTAPTKPTSSGPSCHEVSGFMPGRLEFENEYFNEAEEAVQHMQFSPEEGINPATRMFDPETELKMVVMGIYNDRLTARTDRKRVIFNHQLLEYRKNLAQDKKRTKEQRDLHQKLKPFARIMSRPDFVSFSEDLEKEQNLRQAITQLQDWRRMRLSTLSAGEKYESEKAQRIIRTANQNLGQFDRITNGIRPGKGGPPPPPETAQAVTEYTIKELPVRLSPTNATFTAATTNGALPTPPPGQDVPIKRAPLPTVPGFSPLSLSADTSPDLQLLLPEERELCSKLNVQPKAYLAIKDAIFREAMKTDGKLKKKQVREISKIDTTRGGRVFEFLLEVGWLANAAPGRQPLPKQPPNALPIALHRLSFLIVHEIGMVATAEIYHPRMSYIINNYVSRVDISPYEIMCM</sequence>
<dbReference type="InterPro" id="IPR017884">
    <property type="entry name" value="SANT_dom"/>
</dbReference>
<gene>
    <name evidence="14" type="primary">ADA2</name>
    <name evidence="14" type="ORF">LTR09_008273</name>
</gene>
<feature type="domain" description="SANT" evidence="13">
    <location>
        <begin position="82"/>
        <end position="135"/>
    </location>
</feature>
<evidence type="ECO:0000259" key="13">
    <source>
        <dbReference type="PROSITE" id="PS51293"/>
    </source>
</evidence>
<dbReference type="InterPro" id="IPR009057">
    <property type="entry name" value="Homeodomain-like_sf"/>
</dbReference>
<keyword evidence="3 9" id="KW-0863">Zinc-finger</keyword>
<dbReference type="GO" id="GO:0003682">
    <property type="term" value="F:chromatin binding"/>
    <property type="evidence" value="ECO:0007669"/>
    <property type="project" value="TreeGrafter"/>
</dbReference>
<dbReference type="Gene3D" id="1.10.10.10">
    <property type="entry name" value="Winged helix-like DNA-binding domain superfamily/Winged helix DNA-binding domain"/>
    <property type="match status" value="1"/>
</dbReference>
<dbReference type="PROSITE" id="PS50090">
    <property type="entry name" value="MYB_LIKE"/>
    <property type="match status" value="1"/>
</dbReference>
<evidence type="ECO:0000259" key="10">
    <source>
        <dbReference type="PROSITE" id="PS50090"/>
    </source>
</evidence>
<feature type="domain" description="ZZ-type" evidence="11">
    <location>
        <begin position="21"/>
        <end position="80"/>
    </location>
</feature>
<keyword evidence="2" id="KW-0479">Metal-binding</keyword>
<keyword evidence="6 8" id="KW-0804">Transcription</keyword>
<dbReference type="InterPro" id="IPR055141">
    <property type="entry name" value="TADA2A_B-like_dom"/>
</dbReference>
<dbReference type="InterPro" id="IPR000433">
    <property type="entry name" value="Znf_ZZ"/>
</dbReference>
<dbReference type="PANTHER" id="PTHR12374:SF20">
    <property type="entry name" value="TRANSCRIPTIONAL ADAPTER 2-ALPHA"/>
    <property type="match status" value="1"/>
</dbReference>
<dbReference type="InterPro" id="IPR041983">
    <property type="entry name" value="ADA2-like_ZZ"/>
</dbReference>
<evidence type="ECO:0000259" key="12">
    <source>
        <dbReference type="PROSITE" id="PS50934"/>
    </source>
</evidence>
<dbReference type="Pfam" id="PF04433">
    <property type="entry name" value="SWIRM"/>
    <property type="match status" value="1"/>
</dbReference>
<evidence type="ECO:0000256" key="3">
    <source>
        <dbReference type="ARBA" id="ARBA00022771"/>
    </source>
</evidence>
<proteinExistence type="predicted"/>
<dbReference type="PROSITE" id="PS01357">
    <property type="entry name" value="ZF_ZZ_1"/>
    <property type="match status" value="1"/>
</dbReference>
<dbReference type="Pfam" id="PF00249">
    <property type="entry name" value="Myb_DNA-binding"/>
    <property type="match status" value="1"/>
</dbReference>
<dbReference type="GO" id="GO:0008270">
    <property type="term" value="F:zinc ion binding"/>
    <property type="evidence" value="ECO:0007669"/>
    <property type="project" value="UniProtKB-KW"/>
</dbReference>
<keyword evidence="7 8" id="KW-0539">Nucleus</keyword>
<dbReference type="Pfam" id="PF00569">
    <property type="entry name" value="ZZ"/>
    <property type="match status" value="1"/>
</dbReference>
<dbReference type="SMART" id="SM00717">
    <property type="entry name" value="SANT"/>
    <property type="match status" value="1"/>
</dbReference>
<evidence type="ECO:0000256" key="4">
    <source>
        <dbReference type="ARBA" id="ARBA00022833"/>
    </source>
</evidence>
<dbReference type="InterPro" id="IPR001005">
    <property type="entry name" value="SANT/Myb"/>
</dbReference>
<evidence type="ECO:0000256" key="2">
    <source>
        <dbReference type="ARBA" id="ARBA00022723"/>
    </source>
</evidence>
<evidence type="ECO:0000313" key="14">
    <source>
        <dbReference type="EMBL" id="KAK3050633.1"/>
    </source>
</evidence>
<dbReference type="PANTHER" id="PTHR12374">
    <property type="entry name" value="TRANSCRIPTIONAL ADAPTOR 2 ADA2 -RELATED"/>
    <property type="match status" value="1"/>
</dbReference>
<evidence type="ECO:0000259" key="11">
    <source>
        <dbReference type="PROSITE" id="PS50135"/>
    </source>
</evidence>
<evidence type="ECO:0000256" key="8">
    <source>
        <dbReference type="PIRNR" id="PIRNR025024"/>
    </source>
</evidence>
<dbReference type="PROSITE" id="PS51293">
    <property type="entry name" value="SANT"/>
    <property type="match status" value="1"/>
</dbReference>
<dbReference type="Gene3D" id="1.10.10.60">
    <property type="entry name" value="Homeodomain-like"/>
    <property type="match status" value="1"/>
</dbReference>
<dbReference type="GO" id="GO:0005634">
    <property type="term" value="C:nucleus"/>
    <property type="evidence" value="ECO:0007669"/>
    <property type="project" value="UniProtKB-SubCell"/>
</dbReference>
<feature type="domain" description="SWIRM" evidence="12">
    <location>
        <begin position="433"/>
        <end position="529"/>
    </location>
</feature>
<reference evidence="14" key="1">
    <citation type="submission" date="2023-04" db="EMBL/GenBank/DDBJ databases">
        <title>Black Yeasts Isolated from many extreme environments.</title>
        <authorList>
            <person name="Coleine C."/>
            <person name="Stajich J.E."/>
            <person name="Selbmann L."/>
        </authorList>
    </citation>
    <scope>NUCLEOTIDE SEQUENCE</scope>
    <source>
        <strain evidence="14">CCFEE 5312</strain>
    </source>
</reference>
<feature type="domain" description="Myb-like" evidence="10">
    <location>
        <begin position="87"/>
        <end position="131"/>
    </location>
</feature>
<evidence type="ECO:0000256" key="1">
    <source>
        <dbReference type="ARBA" id="ARBA00004123"/>
    </source>
</evidence>
<dbReference type="FunFam" id="1.10.10.10:FF:000087">
    <property type="entry name" value="Transcriptional adapter 2"/>
    <property type="match status" value="1"/>
</dbReference>
<dbReference type="InterPro" id="IPR043145">
    <property type="entry name" value="Znf_ZZ_sf"/>
</dbReference>
<evidence type="ECO:0000256" key="9">
    <source>
        <dbReference type="PROSITE-ProRule" id="PRU00228"/>
    </source>
</evidence>
<evidence type="ECO:0000313" key="15">
    <source>
        <dbReference type="Proteomes" id="UP001271007"/>
    </source>
</evidence>
<dbReference type="CDD" id="cd02335">
    <property type="entry name" value="ZZ_ADA2"/>
    <property type="match status" value="1"/>
</dbReference>
<dbReference type="EMBL" id="JAWDJX010000031">
    <property type="protein sequence ID" value="KAK3050633.1"/>
    <property type="molecule type" value="Genomic_DNA"/>
</dbReference>
<dbReference type="GO" id="GO:0006357">
    <property type="term" value="P:regulation of transcription by RNA polymerase II"/>
    <property type="evidence" value="ECO:0007669"/>
    <property type="project" value="InterPro"/>
</dbReference>
<dbReference type="GO" id="GO:0006338">
    <property type="term" value="P:chromatin remodeling"/>
    <property type="evidence" value="ECO:0007669"/>
    <property type="project" value="TreeGrafter"/>
</dbReference>
<dbReference type="PIRSF" id="PIRSF025024">
    <property type="entry name" value="Transcriptional_adaptor_2"/>
    <property type="match status" value="1"/>
</dbReference>
<keyword evidence="5 8" id="KW-0805">Transcription regulation</keyword>
<evidence type="ECO:0000256" key="6">
    <source>
        <dbReference type="ARBA" id="ARBA00023163"/>
    </source>
</evidence>
<dbReference type="PROSITE" id="PS50135">
    <property type="entry name" value="ZF_ZZ_2"/>
    <property type="match status" value="1"/>
</dbReference>
<evidence type="ECO:0000256" key="7">
    <source>
        <dbReference type="ARBA" id="ARBA00023242"/>
    </source>
</evidence>
<comment type="caution">
    <text evidence="14">The sequence shown here is derived from an EMBL/GenBank/DDBJ whole genome shotgun (WGS) entry which is preliminary data.</text>
</comment>
<dbReference type="Gene3D" id="3.30.60.90">
    <property type="match status" value="1"/>
</dbReference>
<dbReference type="SUPFAM" id="SSF57850">
    <property type="entry name" value="RING/U-box"/>
    <property type="match status" value="1"/>
</dbReference>
<keyword evidence="15" id="KW-1185">Reference proteome</keyword>
<dbReference type="PROSITE" id="PS50934">
    <property type="entry name" value="SWIRM"/>
    <property type="match status" value="1"/>
</dbReference>
<dbReference type="InterPro" id="IPR007526">
    <property type="entry name" value="SWIRM"/>
</dbReference>
<dbReference type="InterPro" id="IPR016827">
    <property type="entry name" value="Ada2/TADA2"/>
</dbReference>
<dbReference type="AlphaFoldDB" id="A0AAJ0DBG8"/>
<dbReference type="FunFam" id="1.10.10.60:FF:000115">
    <property type="entry name" value="Transcriptional adapter 2"/>
    <property type="match status" value="1"/>
</dbReference>
<accession>A0AAJ0DBG8</accession>
<dbReference type="GO" id="GO:0003713">
    <property type="term" value="F:transcription coactivator activity"/>
    <property type="evidence" value="ECO:0007669"/>
    <property type="project" value="InterPro"/>
</dbReference>
<name>A0AAJ0DBG8_9PEZI</name>
<organism evidence="14 15">
    <name type="scientific">Extremus antarcticus</name>
    <dbReference type="NCBI Taxonomy" id="702011"/>
    <lineage>
        <taxon>Eukaryota</taxon>
        <taxon>Fungi</taxon>
        <taxon>Dikarya</taxon>
        <taxon>Ascomycota</taxon>
        <taxon>Pezizomycotina</taxon>
        <taxon>Dothideomycetes</taxon>
        <taxon>Dothideomycetidae</taxon>
        <taxon>Mycosphaerellales</taxon>
        <taxon>Extremaceae</taxon>
        <taxon>Extremus</taxon>
    </lineage>
</organism>
<keyword evidence="4" id="KW-0862">Zinc</keyword>
<dbReference type="GO" id="GO:0070461">
    <property type="term" value="C:SAGA-type complex"/>
    <property type="evidence" value="ECO:0007669"/>
    <property type="project" value="TreeGrafter"/>
</dbReference>
<dbReference type="Pfam" id="PF22941">
    <property type="entry name" value="TADA2A-like_3rd"/>
    <property type="match status" value="1"/>
</dbReference>
<evidence type="ECO:0000256" key="5">
    <source>
        <dbReference type="ARBA" id="ARBA00023015"/>
    </source>
</evidence>
<dbReference type="FunFam" id="3.30.60.90:FF:000008">
    <property type="entry name" value="Transcriptional adapter 2"/>
    <property type="match status" value="1"/>
</dbReference>
<dbReference type="SUPFAM" id="SSF46689">
    <property type="entry name" value="Homeodomain-like"/>
    <property type="match status" value="2"/>
</dbReference>
<dbReference type="InterPro" id="IPR036388">
    <property type="entry name" value="WH-like_DNA-bd_sf"/>
</dbReference>